<feature type="coiled-coil region" evidence="14">
    <location>
        <begin position="6623"/>
        <end position="6653"/>
    </location>
</feature>
<feature type="region of interest" description="Disordered" evidence="15">
    <location>
        <begin position="4734"/>
        <end position="4815"/>
    </location>
</feature>
<evidence type="ECO:0000256" key="13">
    <source>
        <dbReference type="PROSITE-ProRule" id="PRU00385"/>
    </source>
</evidence>
<feature type="coiled-coil region" evidence="14">
    <location>
        <begin position="5898"/>
        <end position="5925"/>
    </location>
</feature>
<feature type="coiled-coil region" evidence="14">
    <location>
        <begin position="6889"/>
        <end position="6916"/>
    </location>
</feature>
<feature type="compositionally biased region" description="Polar residues" evidence="15">
    <location>
        <begin position="122"/>
        <end position="166"/>
    </location>
</feature>
<dbReference type="Pfam" id="PF10541">
    <property type="entry name" value="KASH"/>
    <property type="match status" value="1"/>
</dbReference>
<evidence type="ECO:0000256" key="1">
    <source>
        <dbReference type="ARBA" id="ARBA00004126"/>
    </source>
</evidence>
<evidence type="ECO:0000256" key="15">
    <source>
        <dbReference type="SAM" id="MobiDB-lite"/>
    </source>
</evidence>
<feature type="coiled-coil region" evidence="14">
    <location>
        <begin position="3017"/>
        <end position="3055"/>
    </location>
</feature>
<evidence type="ECO:0000256" key="11">
    <source>
        <dbReference type="ARBA" id="ARBA00023212"/>
    </source>
</evidence>
<dbReference type="InterPro" id="IPR057057">
    <property type="entry name" value="Spectrin_SYNE1"/>
</dbReference>
<keyword evidence="4" id="KW-0963">Cytoplasm</keyword>
<feature type="coiled-coil region" evidence="14">
    <location>
        <begin position="5779"/>
        <end position="5813"/>
    </location>
</feature>
<evidence type="ECO:0000313" key="19">
    <source>
        <dbReference type="RefSeq" id="XP_070855695.1"/>
    </source>
</evidence>
<dbReference type="SMART" id="SM00033">
    <property type="entry name" value="CH"/>
    <property type="match status" value="2"/>
</dbReference>
<dbReference type="CDD" id="cd00176">
    <property type="entry name" value="SPEC"/>
    <property type="match status" value="5"/>
</dbReference>
<feature type="compositionally biased region" description="Polar residues" evidence="15">
    <location>
        <begin position="5152"/>
        <end position="5171"/>
    </location>
</feature>
<evidence type="ECO:0000256" key="9">
    <source>
        <dbReference type="ARBA" id="ARBA00023136"/>
    </source>
</evidence>
<keyword evidence="11" id="KW-0206">Cytoskeleton</keyword>
<feature type="compositionally biased region" description="Low complexity" evidence="15">
    <location>
        <begin position="5266"/>
        <end position="5289"/>
    </location>
</feature>
<dbReference type="InterPro" id="IPR018159">
    <property type="entry name" value="Spectrin/alpha-actinin"/>
</dbReference>
<feature type="topological domain" description="Perinuclear space" evidence="13">
    <location>
        <begin position="7939"/>
        <end position="7967"/>
    </location>
</feature>
<feature type="domain" description="KASH" evidence="17">
    <location>
        <begin position="7909"/>
        <end position="7967"/>
    </location>
</feature>
<organism evidence="18 19">
    <name type="scientific">Drosophila suzukii</name>
    <name type="common">Spotted-wing drosophila fruit fly</name>
    <dbReference type="NCBI Taxonomy" id="28584"/>
    <lineage>
        <taxon>Eukaryota</taxon>
        <taxon>Metazoa</taxon>
        <taxon>Ecdysozoa</taxon>
        <taxon>Arthropoda</taxon>
        <taxon>Hexapoda</taxon>
        <taxon>Insecta</taxon>
        <taxon>Pterygota</taxon>
        <taxon>Neoptera</taxon>
        <taxon>Endopterygota</taxon>
        <taxon>Diptera</taxon>
        <taxon>Brachycera</taxon>
        <taxon>Muscomorpha</taxon>
        <taxon>Ephydroidea</taxon>
        <taxon>Drosophilidae</taxon>
        <taxon>Drosophila</taxon>
        <taxon>Sophophora</taxon>
    </lineage>
</organism>
<feature type="region of interest" description="Disordered" evidence="15">
    <location>
        <begin position="5373"/>
        <end position="5411"/>
    </location>
</feature>
<dbReference type="RefSeq" id="XP_070855695.1">
    <property type="nucleotide sequence ID" value="XM_070999594.1"/>
</dbReference>
<feature type="coiled-coil region" evidence="14">
    <location>
        <begin position="1816"/>
        <end position="1843"/>
    </location>
</feature>
<feature type="region of interest" description="Disordered" evidence="15">
    <location>
        <begin position="4968"/>
        <end position="5028"/>
    </location>
</feature>
<feature type="coiled-coil region" evidence="14">
    <location>
        <begin position="7257"/>
        <end position="7294"/>
    </location>
</feature>
<comment type="subcellular location">
    <subcellularLocation>
        <location evidence="2">Cytoplasm</location>
        <location evidence="2">Cytoskeleton</location>
    </subcellularLocation>
    <subcellularLocation>
        <location evidence="1">Nucleus membrane</location>
    </subcellularLocation>
</comment>
<dbReference type="CDD" id="cd21243">
    <property type="entry name" value="CH_SYNE1_rpt2"/>
    <property type="match status" value="1"/>
</dbReference>
<reference evidence="19" key="2">
    <citation type="submission" date="2025-08" db="UniProtKB">
        <authorList>
            <consortium name="RefSeq"/>
        </authorList>
    </citation>
    <scope>IDENTIFICATION</scope>
</reference>
<protein>
    <submittedName>
        <fullName evidence="19">Muscle-specific protein 300 kDa isoform X24</fullName>
    </submittedName>
</protein>
<proteinExistence type="inferred from homology"/>
<feature type="coiled-coil region" evidence="14">
    <location>
        <begin position="7388"/>
        <end position="7415"/>
    </location>
</feature>
<feature type="coiled-coil region" evidence="14">
    <location>
        <begin position="3895"/>
        <end position="3922"/>
    </location>
</feature>
<feature type="compositionally biased region" description="Pro residues" evidence="15">
    <location>
        <begin position="1"/>
        <end position="10"/>
    </location>
</feature>
<feature type="region of interest" description="Disordered" evidence="15">
    <location>
        <begin position="5111"/>
        <end position="5293"/>
    </location>
</feature>
<dbReference type="Pfam" id="PF00307">
    <property type="entry name" value="CH"/>
    <property type="match status" value="2"/>
</dbReference>
<evidence type="ECO:0000313" key="18">
    <source>
        <dbReference type="Proteomes" id="UP001652628"/>
    </source>
</evidence>
<sequence>MSGQQPPPYGNGPRGWNPRAHNPASPSPSSFLYRPPSPWTTAPSPPPIISGPRPYGHAMSPAPLNQVRGQRGSNNIPHPRPQWPGGNQSPAPYQPAPAPGGYYGAGGGPSPAPRPFRPAPLQHQNSYGAHPTSSFQLSPTPSPIVCQTPSSDFNYSNRQTPLSHHQYQPLGATPPQFYHPQQQGAPVIPPQPRQHGGHGLAQDQIDFVGVPLEPPQPKSYVIYDDEEEFGPSTAEIIANQSQDYIDEKLAEYQMTILQLQEEQERVQKKTFTNWINSYLLKRVPPLRIDDLINDLRDGTKLIALLEVLSGERLPVEKGRVLRRPHFLSNANTALQFLASKRIKLVNINPADLVDGRPPVVLGLIWTIILYFQLRKKRRKNLVVVINYAPQIEENSRNLEYLGHGIGGSVSSLDSVGNQKHGDLKAEKWKQGARKTLLNWVTNALPKESGVEVKDFGASWRDGVAFLALIDAIKANLVNLAELKKASNRQRLETAFDVAESKLGIAKLLDAEDVDVPKPDEKSIMTYVAQFLHKYPEPKGASRDQSHVQQEADELRRFLVEKTTEYEPMVMMSSFPRDFSEYLLARSEVDAHLAAYNRLKQLIESQSGFLQVSRQSWDEINELWQRLQYQMMYWLWLLDSELPGDFGTVGKWLAEAEKLLMDNDIPNAMNEETAAVISRKLEEHKLFFADLPRILAMFDNAKRSPLAQQIPLEQLRNMERRLQEVGPKAAERRIRLKFLEHKCCLIAFLNLVENKMRGWTGKYGQEEKVAQQLEQYKNFVSRNKIFQEFQKAFVDMQQVVDEYKRDGNVPRKEINDIDRFMYETEERWKRVSMELKCCQNSLEEVVNCWRSWNQLAPTCEEWLLLAEQKVNQSEDERLDFFQDIPVWKDKFDALANSANYLIASCEEPIAQQLRQRHGALSERFERLFANTKQYMHAGDIIRSRQEYKSGIEQLSRWLRGAESVLDQRQVLGNSEQIKQYGQQLQQLASEIDDNEELFKTISRNFQSLIQDLSRDEVDKMMKLLKQEKESLVRIRAQLPAKLHLFHQLQIQQESLEAGQKEIHQWLSEAEQLLGTHNLTGGRDAINEQLQKHKTYFSRTVYYRSMLESKNKVFQNLLKAVSADDKIDTAPASQQMQQLNERFNYVIQNAQQWEQRLDSAAGGWSNFKDNERVVSEWLTHAESMLVEKHIESKTTIETQKYFFEQVNDRWMNDLVQSAQQLLTTLPAQEQPAVVQSVEQLQSRWKNVLSQAPLHLLKLEFRLDENAFYQSLKDVEKELQLEQQALNRNEDVDSILQRNQQFLLQQDVVPRLERCLQNMQRLAQAHRQQQPGDISLDQAYDNAKSQWQLLSNKLGDMRQTLQQIPAQWQGYHLKFNDMVNWMNGVDQSLKNIVNEVNTMEEFEKEKVVFQKICQDADNKREDMKWLVKTLDSLLSYATEDEANLEQKKLEDLIARYKNLIPTIEITMVKTEVFSKCYTYRREVHEVVCLLSKVKDQTANIPAPDSLERVNRLIEEQQYAINQLDHQRPHIMSMLQRGRDLIKDVHAPAFVNTEVKNLETGWNQAYTETSDKLQALKGTQAVWSEFVDQKNDIFSMLQTAETELRSLTPLQTDPKNVSQDLKSKRDLNVQLQQASHQLLPKLHALKSELAPLAAPDKRPILEKEVTEVEKMFFNTMEHVKDRVGYLEDYSAKWNNYKTRLAELQEWANKVAPKNIEALQSEDLTPEERVVKVQAFKRILGDRMKQLDLLAADASELAPKEGNIAEAKRLKGEITKLQEVLSAINRNVDHQAQAVQEDLVNWQQFQAGLQQIKPAVEQSEVKKLLEEVLAEKDNVEDLNDNCELLMEQSACTRIRDQTIETQANYTKLLTSAQGLVAKIEKNLSDHTEFLNYKKEMDAWIEKAQQVLDDCSTDGDAAIIAQKLDTVNSLASRLPEGQHLLALVQDAYSKASNITPEDKQEKLRDLMTKVREDWDALGLAVKQKLTDLKQAQNRWNDFAANKDKLEKWLNETEKTLKVTPETKGELSEMKTLLERYKTLSNELKQKGNDLEQLQSEARDLGTEVDAVNRLQSRCDKLKNDCAAHIASLEQEMFDYNAYHQSLQDVEKWLLQISFQLMAHNSLFISNREQTQEQIKQHEALLGEIQKYQTNLDDLNAKGQAQIKRYENSTPAIRPTVESQLKNIQDSYNSLLQTSVQIKNRLLESLAKFQEYEDTLDSIMRNLETYEPIIQTELDAPATSLELAQNQLRCAQEMQNKLNNEKSRLAAAVQACEAATASISRPSSPLETAMQAIPERELIVRAKLEDLLDQVQSHLGGLTASVSELEQQQKQRAELQDWVKKQQSSVSDWMMRPCKLRPEAAQQELVSMNDLLNSIGDKRSQLMLEMTGSLGDEDTDLDDNIDKLESELMDAIAKKQAGQNVIDGYRQGMADVQNWFDTLIKRMDVLDRGSGLNCAQKTAAINEIKNEYELQGHPKIQELKGKASQVAEVISNLDGQQVEEQMKSLDRRFADLGKRIDRKAQLLDVTNKGVEGAKGEIDQLQNWVKQQIEELQAPTPLGYTPKDAEARQQKIKSLMKDAEAKQSLADVLEKRVANMQQELEPVEYSQLESALRNLNSENRNLSGVLKAELDRALEASKARKSLENDLDKARQWLKTKISEVRKLPVYHPLTSTEIEKKIQENRKYDDDAKQFNDSVLTDVQRQAANIMKDCDDADKAALQQILDEIAADYQTLKDESSKRGKSLDDLLQGRKAFEDSMKNMGDWLNEMETATEGELRTTSLPVLEEQLAHYKKLLNDAENKGGLINDVSEQGKSILPTLSNADKLKLNDDIKNMKDRYGRIKNTIDDRVNALGDHIKKYKDAKSRLADCSQFLGTIQQKLRELNRPIGSRIEDVQDLLGAYEGILKELKDSKSKMGDMQMDDLPELQSILAQQDDMIKLIEDQLAHLRQLLLLREQFIALINEIIAFIMKYTDVIIDIENSPDSLEDKINKYDDVIVKIQECEGVLASANDKGQKIASEGNAADKNSITEQLQSLKNQLQNLRKAVESQRQKHQLQLESHKKMAAELSEILDWLHSHEGAAKSRPLLDRDPESVERELQKHQGLSQDIESYLNKFNKINDGVKTEIGMPSSLLEMLSEGRSLVASLPHELEEREKYLKNNRDSRLEYMQLVAKFNDWVHEAELRLQNSQHGIDYEHLVQDLDEHKIFFGNEAPIRNLVHKQIQEAADKIWSSLNNYEQSELSAELAQFQTKLTNTLANAKTQQSELEKEAERWREYQQSIDRVKATIERTKFSDEPVQNLAGLHFNIQKLSHAIGNVQSQNSDLTLVNQQAQSLIRQADARNRQLIEQDNAGLNRSWQDLVRGLEQRRDNLQQLAEHWDGFENSLHAWEKALGRLEDKFRNVDPTVRSRRHLEDTKNAIQELREESNQLKSSHKEIEALSKSILTFLGEVHKPSAEAIQAKVDKLVEQQAKLNDTLRDKEQQVSKDLEEIEQVFRRISQLQDKLNALHDQLQSVHVYDEHISQTEQLLITLNSQVQLASEESKSLVAQTTAHYQAKQNQLPNDIAQEFTALELLAERVQVTMETKEKDFKRAKTVRTEYVAGVDEIQRWLLQAEVQVQERSLTPTQMKELLQRINHEITAIYERFTLVKTNGQLIIENCRNSEEKTLVQTTIDQLAASLAQVRGWLDEKKQAVGDSLDAWTRFMNLYQIVMSWASEKRTFIDQTIELRTLPEARNKLNDYVTAVKSIKPIVKHLSEMDKELEHIGQVTTVGDLKDKLQEAEDAKISVEAVLLERNSLLQEACEEWDQCERKIKDIRTWHEKTKQSLDSSQQQKKPLRDQLGFCEKTLADINVQKTKLRLSIEKLEVHFRNGMGGDPRLSENVDDLVRVLDGLGELVKAKSQSLEQTLAQIDVYQQQMQTLRQRIIQEEQQLRLVMAPTYLPHDRERALAEQQELITQELDELLQSLSSVEDGIANMNQSSLEGMLEGLKLIQSNLEVHERDAIDLKAQAKKLPTDPATERLLNETVDRIDLLLRRTQQGITMIANAMHGQKKRQQEIDEYQQHLLELERWIIEVSAELASFETTSDSSTDEQVLKSQVERSQQLLRTLKDRQQSMEDLVDQTRHLQSQPDVAPLADTLMEQLQSIITILREQVTVATKRIFTIEKRIVDLRKAKSEEVQRQRVLADSLIKPPTEVPAASPEAHESIESNENTIDSSSMPEEEIKPSGVYVETQTSLSLQQPPVREVTTATVEAQTSFKEPAVETAEVALQTQKERFPTENIMVTQTVQHGQETIQIDTTRNKDVPDVPEDVQIEARYHQRPQGDVDRATELILKNVPQAFETTFVEPDETTTEVIVGPDGTKHIVLKKVTRTRQQIVQQQQVSSIETISDSDGNIEVHSTGQINLENVHTTDTKADPEEGSVHTVITQQTRGAVVDSSQPEGVILQEFETEPTIETYEEVIVPGSQAQLIPMQPGDVQTQGTIRAVVQQVTRKVIRKTRKIIKRVVIIDGKEHITEEVVEEPEEIEITEEETAPHINVNIVRTVDGKVVSEEEFQRLMQEPGVVIEEVATDLCKPTAEPQQQVFDIESNQVTTTTRTTIATTQEQQQEQEQPEQQTPQPTTTETTKEAPVELPAPQVDVEQPVEVATTSPVHVPTADVAEPKDSSDPVNQGILDVETVVEDINEIWPLEHHLKPTNIDFSQHIEELAAPATTSETEASMPVEEIWPTSPETGNSLTLEHYEFEPQSPHEESTKSEEAKPEETEPESAVEIKPEPITTGSITITKTTTTITSPTELPKESIIQDLTAEESQPTESKTKSDTQSFLEAEQTLSAALREQSSKPTETSVVDVVQTQPEEILVEERTVEISTIKTEEQQPEPVPLEEVESVSVESEPVEPQQKPEVLTVIDTIEKTEQKPEEPFLEKQPAPDQIDLRAATQLFISGEAAASTAPQKTFQITAPSLEDNGAGVLKVVLGKESTTEEETTVPTTGKVSMTIIETSAAPVADAKRRRKRKKRRDTKHEEELEQEPEQEIEPEAVEVFVKEPEVDSEMPISPLDSPRDTVRHESIVEISPDSDLSSIEIDSKVKVVEDAVVSSPSESPRAPLVELVIPTEVVELALVEDEEQQTTPRVPSPAEKSEVEQDIKSVQTSPQHQPKLDETAVQTSLEVQPDNQENESQTLIVDITETEAQTTPRSEDKPVAVEITTTEIQTDVSGQPAETVEISSQTTVTTTIEKELQTTPKDSPRAAEPGSSDVVESLVQDLVKDMTTDLPVRTSEQSTVTETTTTTETHAQTNTPEPTEHVEFVRPETVHEETSTVELVQVADGEMQTSPRGEQQPVSLDDNSLTATSISVSEPYELEVKTTVAIPADSDTSAAEPTVYEYTQTMQLPKQDKKSRKDKKKKQENEPQVEQQLPEDPQISVTVEIAPELLSESGIVVSTNQQIEDVPHVTPVVETPIEPEEEGTSKAQRVQLQITKTTVYDEYPDLPVHITEQNKVLIASQQNKRSGAGPTSSAVTIEEVASPTEELVVPITPGPDNLSGEPNNIWFGTTTSVDKTPIELSQALIMSESLQHYPGQQQQNQQQPILISTKEAIGDRIKQLKQASPQQATPLSNVLHLATLSEQIKELPTEQRLLEVNEGLQDLDAAIKTGDKTVIQTTVITVIEKVSTWLETIEYRVYLIRQNSNEGPSEEKLDNYNQLNDELSTIKQNVGKLERQLSKAEPELLQCVDSLKEHVDAVEQVTQQNQVQDSNDLEKWHSFEVLLYNVSSVLAHLQQSYDLLINQEYPLSAKLAQLDELEQHHEAAQQQLAQLCQNARAFQRDFPGKKMPQDVHNAFETSKNIGNNIQAERERVLQLQSLAEEYEQTLKEFTKITVLADKLVESPIVSSSLEQLNNEVQKQRKFFVNLSHCRAMLESLEENIDSETREKHSELHKELYNRATSLLDKASERSSKLVQAASRWTVLEKGMRDELQWLQVAQQRVPDLSAVTSADYDQYTTLYQSLSNDISHHYVKMTQLSGIANKLQLLVQAPNLVEETNEALIVLLKLREEVALYLHRLLVFKEIWVQYEQQTDKLEAFVREAEQELRHIQIPSQPTQQPIEHMRQFWEIKARFELHNNVRTDTGLSFEKSLQVIPLADEMLQRQFHAQLEDRWQAVAQAIELIQHNIVESLSSEDVPAGEKLQMVERELQEIYLTMTSMKGVIKNEEELCLYIERVQVLRTRVGFIGNELGRIGLQEPAIEPEKVGELFALSHKISTQIAEELEGASVLRDQLQAIQEGISNQRKHQAKISVILDECEAAERQGADVLEKAVADCQGAGEELVTSWQEIMRIRQMLHTLPMRLKMSVSPVKLERDISQLQDDHAFLESKCTNIMGILRNRLAVWLRYERQLELVHGSVQETDFMMELIRVHGQVDYERLRKATERLEGLAGDLHNREELIDELKGAAKPLIESCDVQIVEQIESAVQEAVVAWNDTSDNLQQLRTRYQRAVELWDKYRNASAAVKNSIDQQMDTVKSLEQPLDALQHAKVCQDNLTTQNDRILELRDIVAKIAADVGLDASALMQGELDALGQRLAECKDAITTLANVAETQDKERKELDKEVTLAKEYFNNVQQDLSREAPQNPKESEEQLAALRAHLQTLARTEEQLRQLKERHQNNEVTPSVAGAVDDDGVLEVLALWQKIFQDTFQEYHRLSTRLARSQNSSEALRLWRQYLQHVQSFLSCAIPEDYSSLREQQQLCAIHQNLLISQQSVLSETPLESELSEQYKALTNLHNETLSRIMQRNGELERRVSGWNAYRQQLAALLDWLRQREAERNALQLRYIHLKRVPHLKHRLDAMIQQLDQGEQQSKALQEQQQELARHCDDALATAMRMEQASIGQRINNLRAALKTWQGFLQRVTQLSETYEHRVHQLQQEFEAAQKLLDANPSESLPTQPAAIEQLLGALRAQRVQLGAQVPALESLTVTQEELKECISPHDMKTIRQRNWLLWQQHADLDYQLANLINSIEERLSLLSNYQIRYDRISQWLQRLEQRVEKDADVTAMTNPEQAAKQLEQQINSELQLRDKEREWLLSTSRELLTLYSEPEVRSQVQQQSDSLIDRWQRLKYLCKQKATKIGELKMTLLRLEERIALIRAWLFEVESQLDKPLNFESYTPNVIEAKLKEHEQIQRSIEHHSSNVGEVLNLVEMLLNDADSWRTQVNTSGLAASAQNLEQRWKNVCSQSAERKARILTIWNLLQQLIKLTAEHKNWLGKQESQIAGYERDQKSHSKHKLEERQKELRAKLEELESQSVNLRQLEQIYAKLTMSAGVEPENIQKLTLPTKVMISMWRQLTPRCHALLDAIDKDAKLMREFNNAQLEATNSLNAIQKALEQLPSVEDQQTSKAEPKAVLQRLDSLEKKLQDAQQHVQQADNLAQEAKTRTKQQPQLKQLLELVSAYTTLWQTVQTRIVTLKTSWVTRAAQAAAAAVPVNEAANAAVQVNTLSQRKLRQAQQMQRETSITAKDAYIMELQTAITECQNNLDELQRTVVDKTRKPGPQKIAKLLGNAQSSTELVKHLSQLLLTECQADNQAAQVETVAELTLRFDTLQSQWKARQQHDQNARCHLPASYKYNCIHEVGRLTCPLCTQRNWQQIDNDLWRLEQWLQFAESTQKAQSAPPSNIELLEDVTQDHREFLLDLESHKSIISSLNVVGDHLATHTLDTEKARQLRSRLEADNERWNNVCINATKWQGLLQTALMGNSEFHQTIDELVNWLQSTEQNIKASEPVDLTEERSVLEAKFKKFKDLRAELERCEPRVVSLQDAADQLLRSVEGSEEQSQHTYERTLSRLTDLRLRLQSLRRLSGIYIVKLGAVLGYEGDNLGVPLHMLSSELLDNTTLSTSSMQAAAPNTENANNTDGDAVDGDVINTTVLARGARFLGRVARASLPIQALMLLLLGVATLVPHGEDYTCMFSNTFARSLEPMLSYPHGPPPT</sequence>
<dbReference type="PANTHER" id="PTHR47535:SF10">
    <property type="entry name" value="MUSCLE-SPECIFIC PROTEIN 300 KDA"/>
    <property type="match status" value="1"/>
</dbReference>
<feature type="coiled-coil region" evidence="14">
    <location>
        <begin position="6828"/>
        <end position="6855"/>
    </location>
</feature>
<feature type="region of interest" description="Disordered" evidence="15">
    <location>
        <begin position="4642"/>
        <end position="4661"/>
    </location>
</feature>
<dbReference type="Gene3D" id="1.20.58.60">
    <property type="match status" value="19"/>
</dbReference>
<feature type="coiled-coil region" evidence="14">
    <location>
        <begin position="2564"/>
        <end position="2638"/>
    </location>
</feature>
<feature type="compositionally biased region" description="Low complexity" evidence="15">
    <location>
        <begin position="4878"/>
        <end position="4889"/>
    </location>
</feature>
<evidence type="ECO:0000256" key="12">
    <source>
        <dbReference type="ARBA" id="ARBA00023242"/>
    </source>
</evidence>
<feature type="compositionally biased region" description="Low complexity" evidence="15">
    <location>
        <begin position="4592"/>
        <end position="4615"/>
    </location>
</feature>
<feature type="coiled-coil region" evidence="14">
    <location>
        <begin position="4083"/>
        <end position="4110"/>
    </location>
</feature>
<feature type="domain" description="Calponin-homology (CH)" evidence="16">
    <location>
        <begin position="265"/>
        <end position="372"/>
    </location>
</feature>
<keyword evidence="12" id="KW-0539">Nucleus</keyword>
<evidence type="ECO:0000256" key="8">
    <source>
        <dbReference type="ARBA" id="ARBA00023054"/>
    </source>
</evidence>
<feature type="coiled-coil region" evidence="14">
    <location>
        <begin position="2020"/>
        <end position="2064"/>
    </location>
</feature>
<feature type="topological domain" description="Cytoplasmic" evidence="13">
    <location>
        <begin position="1"/>
        <end position="7917"/>
    </location>
</feature>
<keyword evidence="10" id="KW-0009">Actin-binding</keyword>
<dbReference type="InterPro" id="IPR012315">
    <property type="entry name" value="KASH"/>
</dbReference>
<evidence type="ECO:0000256" key="6">
    <source>
        <dbReference type="ARBA" id="ARBA00022737"/>
    </source>
</evidence>
<dbReference type="SUPFAM" id="SSF46966">
    <property type="entry name" value="Spectrin repeat"/>
    <property type="match status" value="22"/>
</dbReference>
<dbReference type="SMART" id="SM00150">
    <property type="entry name" value="SPEC"/>
    <property type="match status" value="25"/>
</dbReference>
<dbReference type="SMART" id="SM01249">
    <property type="entry name" value="KASH"/>
    <property type="match status" value="1"/>
</dbReference>
<evidence type="ECO:0000256" key="3">
    <source>
        <dbReference type="ARBA" id="ARBA00008619"/>
    </source>
</evidence>
<feature type="coiled-coil region" evidence="14">
    <location>
        <begin position="2234"/>
        <end position="2264"/>
    </location>
</feature>
<keyword evidence="7" id="KW-1133">Transmembrane helix</keyword>
<dbReference type="InterPro" id="IPR001715">
    <property type="entry name" value="CH_dom"/>
</dbReference>
<feature type="region of interest" description="Disordered" evidence="15">
    <location>
        <begin position="4184"/>
        <end position="4212"/>
    </location>
</feature>
<dbReference type="SUPFAM" id="SSF47576">
    <property type="entry name" value="Calponin-homology domain, CH-domain"/>
    <property type="match status" value="1"/>
</dbReference>
<dbReference type="InterPro" id="IPR047290">
    <property type="entry name" value="CH_SYNE1_rpt1"/>
</dbReference>
<feature type="compositionally biased region" description="Low complexity" evidence="15">
    <location>
        <begin position="4766"/>
        <end position="4785"/>
    </location>
</feature>
<feature type="coiled-coil region" evidence="14">
    <location>
        <begin position="7501"/>
        <end position="7528"/>
    </location>
</feature>
<evidence type="ECO:0000259" key="16">
    <source>
        <dbReference type="PROSITE" id="PS50021"/>
    </source>
</evidence>
<comment type="similarity">
    <text evidence="3">Belongs to the nesprin family.</text>
</comment>
<evidence type="ECO:0000256" key="10">
    <source>
        <dbReference type="ARBA" id="ARBA00023203"/>
    </source>
</evidence>
<feature type="compositionally biased region" description="Pro residues" evidence="15">
    <location>
        <begin position="35"/>
        <end position="49"/>
    </location>
</feature>
<feature type="compositionally biased region" description="Basic and acidic residues" evidence="15">
    <location>
        <begin position="4734"/>
        <end position="4753"/>
    </location>
</feature>
<feature type="coiled-coil region" evidence="14">
    <location>
        <begin position="5837"/>
        <end position="5864"/>
    </location>
</feature>
<evidence type="ECO:0000256" key="4">
    <source>
        <dbReference type="ARBA" id="ARBA00022490"/>
    </source>
</evidence>
<dbReference type="InterPro" id="IPR036872">
    <property type="entry name" value="CH_dom_sf"/>
</dbReference>
<feature type="region of interest" description="Disordered" evidence="15">
    <location>
        <begin position="4592"/>
        <end position="4632"/>
    </location>
</feature>
<feature type="coiled-coil region" evidence="14">
    <location>
        <begin position="3397"/>
        <end position="3502"/>
    </location>
</feature>
<dbReference type="PROSITE" id="PS51049">
    <property type="entry name" value="KASH"/>
    <property type="match status" value="1"/>
</dbReference>
<evidence type="ECO:0000259" key="17">
    <source>
        <dbReference type="PROSITE" id="PS51049"/>
    </source>
</evidence>
<feature type="compositionally biased region" description="Acidic residues" evidence="15">
    <location>
        <begin position="5015"/>
        <end position="5028"/>
    </location>
</feature>
<feature type="coiled-coil region" evidence="14">
    <location>
        <begin position="3320"/>
        <end position="3366"/>
    </location>
</feature>
<dbReference type="CDD" id="cd21241">
    <property type="entry name" value="CH_SYNE1_rpt1"/>
    <property type="match status" value="1"/>
</dbReference>
<evidence type="ECO:0000256" key="5">
    <source>
        <dbReference type="ARBA" id="ARBA00022692"/>
    </source>
</evidence>
<feature type="compositionally biased region" description="Polar residues" evidence="15">
    <location>
        <begin position="4799"/>
        <end position="4815"/>
    </location>
</feature>
<feature type="compositionally biased region" description="Basic residues" evidence="15">
    <location>
        <begin position="5385"/>
        <end position="5394"/>
    </location>
</feature>
<name>A0ABM4U0F5_DROSZ</name>
<feature type="compositionally biased region" description="Polar residues" evidence="15">
    <location>
        <begin position="5195"/>
        <end position="5205"/>
    </location>
</feature>
<gene>
    <name evidence="19" type="primary">Msp300</name>
</gene>
<dbReference type="Pfam" id="PF25034">
    <property type="entry name" value="Spectrin_SYNE1"/>
    <property type="match status" value="1"/>
</dbReference>
<feature type="region of interest" description="Disordered" evidence="15">
    <location>
        <begin position="4860"/>
        <end position="4895"/>
    </location>
</feature>
<feature type="domain" description="Calponin-homology (CH)" evidence="16">
    <location>
        <begin position="430"/>
        <end position="535"/>
    </location>
</feature>
<keyword evidence="5 13" id="KW-0812">Transmembrane</keyword>
<reference evidence="18" key="1">
    <citation type="submission" date="2025-05" db="UniProtKB">
        <authorList>
            <consortium name="RefSeq"/>
        </authorList>
    </citation>
    <scope>NUCLEOTIDE SEQUENCE [LARGE SCALE GENOMIC DNA]</scope>
</reference>
<keyword evidence="9 13" id="KW-0472">Membrane</keyword>
<dbReference type="PROSITE" id="PS00019">
    <property type="entry name" value="ACTININ_1"/>
    <property type="match status" value="1"/>
</dbReference>
<evidence type="ECO:0000256" key="2">
    <source>
        <dbReference type="ARBA" id="ARBA00004245"/>
    </source>
</evidence>
<dbReference type="Pfam" id="PF00435">
    <property type="entry name" value="Spectrin"/>
    <property type="match status" value="3"/>
</dbReference>
<dbReference type="Gene3D" id="1.10.418.10">
    <property type="entry name" value="Calponin-like domain"/>
    <property type="match status" value="2"/>
</dbReference>
<feature type="compositionally biased region" description="Polar residues" evidence="15">
    <location>
        <begin position="67"/>
        <end position="76"/>
    </location>
</feature>
<dbReference type="InterPro" id="IPR052403">
    <property type="entry name" value="LINC-complex_assoc"/>
</dbReference>
<feature type="coiled-coil region" evidence="14">
    <location>
        <begin position="5681"/>
        <end position="5708"/>
    </location>
</feature>
<dbReference type="InterPro" id="IPR001589">
    <property type="entry name" value="Actinin_actin-bd_CS"/>
</dbReference>
<dbReference type="PROSITE" id="PS00020">
    <property type="entry name" value="ACTININ_2"/>
    <property type="match status" value="1"/>
</dbReference>
<dbReference type="InterPro" id="IPR047291">
    <property type="entry name" value="CH_SYNE1_rpt2"/>
</dbReference>
<dbReference type="PANTHER" id="PTHR47535">
    <property type="entry name" value="MUSCLE-SPECIFIC PROTEIN 300 KDA, ISOFORM G"/>
    <property type="match status" value="1"/>
</dbReference>
<accession>A0ABM4U0F5</accession>
<feature type="compositionally biased region" description="Basic residues" evidence="15">
    <location>
        <begin position="4999"/>
        <end position="5009"/>
    </location>
</feature>
<evidence type="ECO:0000256" key="7">
    <source>
        <dbReference type="ARBA" id="ARBA00022989"/>
    </source>
</evidence>
<feature type="coiled-coil region" evidence="14">
    <location>
        <begin position="3241"/>
        <end position="3268"/>
    </location>
</feature>
<feature type="compositionally biased region" description="Polar residues" evidence="15">
    <location>
        <begin position="5213"/>
        <end position="5233"/>
    </location>
</feature>
<feature type="region of interest" description="Disordered" evidence="15">
    <location>
        <begin position="1"/>
        <end position="200"/>
    </location>
</feature>
<feature type="coiled-coil region" evidence="14">
    <location>
        <begin position="7791"/>
        <end position="7836"/>
    </location>
</feature>
<evidence type="ECO:0000256" key="14">
    <source>
        <dbReference type="SAM" id="Coils"/>
    </source>
</evidence>
<keyword evidence="18" id="KW-1185">Reference proteome</keyword>
<dbReference type="GeneID" id="108021033"/>
<keyword evidence="8 14" id="KW-0175">Coiled coil</keyword>
<feature type="compositionally biased region" description="Polar residues" evidence="15">
    <location>
        <begin position="4200"/>
        <end position="4210"/>
    </location>
</feature>
<dbReference type="InterPro" id="IPR002017">
    <property type="entry name" value="Spectrin_repeat"/>
</dbReference>
<dbReference type="Proteomes" id="UP001652628">
    <property type="component" value="Chromosome 2L"/>
</dbReference>
<dbReference type="PROSITE" id="PS50021">
    <property type="entry name" value="CH"/>
    <property type="match status" value="2"/>
</dbReference>
<keyword evidence="6" id="KW-0677">Repeat</keyword>